<keyword evidence="4" id="KW-0472">Membrane</keyword>
<dbReference type="PANTHER" id="PTHR30469:SF33">
    <property type="entry name" value="SLR1207 PROTEIN"/>
    <property type="match status" value="1"/>
</dbReference>
<dbReference type="GO" id="GO:0015562">
    <property type="term" value="F:efflux transmembrane transporter activity"/>
    <property type="evidence" value="ECO:0007669"/>
    <property type="project" value="TreeGrafter"/>
</dbReference>
<dbReference type="InterPro" id="IPR032693">
    <property type="entry name" value="YtkA-like_dom"/>
</dbReference>
<keyword evidence="5" id="KW-0732">Signal</keyword>
<dbReference type="GO" id="GO:1990281">
    <property type="term" value="C:efflux pump complex"/>
    <property type="evidence" value="ECO:0007669"/>
    <property type="project" value="TreeGrafter"/>
</dbReference>
<organism evidence="9 10">
    <name type="scientific">Abditibacterium utsteinense</name>
    <dbReference type="NCBI Taxonomy" id="1960156"/>
    <lineage>
        <taxon>Bacteria</taxon>
        <taxon>Pseudomonadati</taxon>
        <taxon>Abditibacteriota</taxon>
        <taxon>Abditibacteriia</taxon>
        <taxon>Abditibacteriales</taxon>
        <taxon>Abditibacteriaceae</taxon>
        <taxon>Abditibacterium</taxon>
    </lineage>
</organism>
<dbReference type="Pfam" id="PF13473">
    <property type="entry name" value="Cupredoxin_1"/>
    <property type="match status" value="1"/>
</dbReference>
<evidence type="ECO:0000313" key="9">
    <source>
        <dbReference type="EMBL" id="PQV62814.1"/>
    </source>
</evidence>
<dbReference type="Gene3D" id="2.60.40.420">
    <property type="entry name" value="Cupredoxins - blue copper proteins"/>
    <property type="match status" value="1"/>
</dbReference>
<feature type="coiled-coil region" evidence="2">
    <location>
        <begin position="364"/>
        <end position="431"/>
    </location>
</feature>
<dbReference type="Gene3D" id="2.40.30.170">
    <property type="match status" value="1"/>
</dbReference>
<evidence type="ECO:0000256" key="4">
    <source>
        <dbReference type="SAM" id="Phobius"/>
    </source>
</evidence>
<keyword evidence="10" id="KW-1185">Reference proteome</keyword>
<feature type="domain" description="YtkA-like" evidence="6">
    <location>
        <begin position="34"/>
        <end position="115"/>
    </location>
</feature>
<dbReference type="InterPro" id="IPR006143">
    <property type="entry name" value="RND_pump_MFP"/>
</dbReference>
<gene>
    <name evidence="9" type="ORF">B1R32_12126</name>
</gene>
<protein>
    <submittedName>
        <fullName evidence="9">RND family efflux transporter, MFP subunit</fullName>
    </submittedName>
</protein>
<evidence type="ECO:0000256" key="1">
    <source>
        <dbReference type="ARBA" id="ARBA00009477"/>
    </source>
</evidence>
<dbReference type="InterPro" id="IPR028096">
    <property type="entry name" value="EfeO_Cupredoxin"/>
</dbReference>
<dbReference type="EMBL" id="NIGF01000021">
    <property type="protein sequence ID" value="PQV62814.1"/>
    <property type="molecule type" value="Genomic_DNA"/>
</dbReference>
<dbReference type="InterPro" id="IPR008972">
    <property type="entry name" value="Cupredoxin"/>
</dbReference>
<dbReference type="Gene3D" id="2.40.420.20">
    <property type="match status" value="1"/>
</dbReference>
<dbReference type="RefSeq" id="WP_106381050.1">
    <property type="nucleotide sequence ID" value="NZ_NIGF01000021.1"/>
</dbReference>
<feature type="region of interest" description="Disordered" evidence="3">
    <location>
        <begin position="310"/>
        <end position="333"/>
    </location>
</feature>
<keyword evidence="4" id="KW-1133">Transmembrane helix</keyword>
<comment type="caution">
    <text evidence="9">The sequence shown here is derived from an EMBL/GenBank/DDBJ whole genome shotgun (WGS) entry which is preliminary data.</text>
</comment>
<dbReference type="Proteomes" id="UP000237684">
    <property type="component" value="Unassembled WGS sequence"/>
</dbReference>
<name>A0A2S8SPV7_9BACT</name>
<comment type="similarity">
    <text evidence="1">Belongs to the membrane fusion protein (MFP) (TC 8.A.1) family.</text>
</comment>
<feature type="domain" description="CusB-like beta-barrel" evidence="8">
    <location>
        <begin position="638"/>
        <end position="710"/>
    </location>
</feature>
<dbReference type="Gene3D" id="1.10.287.470">
    <property type="entry name" value="Helix hairpin bin"/>
    <property type="match status" value="2"/>
</dbReference>
<feature type="chain" id="PRO_5015729125" evidence="5">
    <location>
        <begin position="27"/>
        <end position="971"/>
    </location>
</feature>
<evidence type="ECO:0000256" key="5">
    <source>
        <dbReference type="SAM" id="SignalP"/>
    </source>
</evidence>
<dbReference type="Pfam" id="PF13115">
    <property type="entry name" value="YtkA"/>
    <property type="match status" value="1"/>
</dbReference>
<evidence type="ECO:0000259" key="6">
    <source>
        <dbReference type="Pfam" id="PF13115"/>
    </source>
</evidence>
<evidence type="ECO:0000259" key="7">
    <source>
        <dbReference type="Pfam" id="PF13473"/>
    </source>
</evidence>
<dbReference type="OrthoDB" id="9816464at2"/>
<accession>A0A2S8SPV7</accession>
<proteinExistence type="inferred from homology"/>
<evidence type="ECO:0000256" key="3">
    <source>
        <dbReference type="SAM" id="MobiDB-lite"/>
    </source>
</evidence>
<keyword evidence="4" id="KW-0812">Transmembrane</keyword>
<feature type="transmembrane region" description="Helical" evidence="4">
    <location>
        <begin position="144"/>
        <end position="161"/>
    </location>
</feature>
<reference evidence="9 10" key="1">
    <citation type="journal article" date="2018" name="Syst. Appl. Microbiol.">
        <title>Abditibacterium utsteinense sp. nov., the first cultivated member of candidate phylum FBP, isolated from ice-free Antarctic soil samples.</title>
        <authorList>
            <person name="Tahon G."/>
            <person name="Tytgat B."/>
            <person name="Lebbe L."/>
            <person name="Carlier A."/>
            <person name="Willems A."/>
        </authorList>
    </citation>
    <scope>NUCLEOTIDE SEQUENCE [LARGE SCALE GENOMIC DNA]</scope>
    <source>
        <strain evidence="9 10">LMG 29911</strain>
    </source>
</reference>
<dbReference type="SUPFAM" id="SSF111369">
    <property type="entry name" value="HlyD-like secretion proteins"/>
    <property type="match status" value="2"/>
</dbReference>
<evidence type="ECO:0000313" key="10">
    <source>
        <dbReference type="Proteomes" id="UP000237684"/>
    </source>
</evidence>
<dbReference type="InterPro" id="IPR058792">
    <property type="entry name" value="Beta-barrel_RND_2"/>
</dbReference>
<dbReference type="InParanoid" id="A0A2S8SPV7"/>
<dbReference type="AlphaFoldDB" id="A0A2S8SPV7"/>
<dbReference type="Gene3D" id="2.40.50.100">
    <property type="match status" value="2"/>
</dbReference>
<keyword evidence="2" id="KW-0175">Coiled coil</keyword>
<dbReference type="SUPFAM" id="SSF49503">
    <property type="entry name" value="Cupredoxins"/>
    <property type="match status" value="1"/>
</dbReference>
<feature type="coiled-coil region" evidence="2">
    <location>
        <begin position="477"/>
        <end position="532"/>
    </location>
</feature>
<dbReference type="Pfam" id="PF25954">
    <property type="entry name" value="Beta-barrel_RND_2"/>
    <property type="match status" value="1"/>
</dbReference>
<feature type="transmembrane region" description="Helical" evidence="4">
    <location>
        <begin position="173"/>
        <end position="196"/>
    </location>
</feature>
<dbReference type="PANTHER" id="PTHR30469">
    <property type="entry name" value="MULTIDRUG RESISTANCE PROTEIN MDTA"/>
    <property type="match status" value="1"/>
</dbReference>
<dbReference type="NCBIfam" id="TIGR01730">
    <property type="entry name" value="RND_mfp"/>
    <property type="match status" value="1"/>
</dbReference>
<evidence type="ECO:0000256" key="2">
    <source>
        <dbReference type="SAM" id="Coils"/>
    </source>
</evidence>
<feature type="domain" description="EfeO-type cupredoxin-like" evidence="7">
    <location>
        <begin position="882"/>
        <end position="969"/>
    </location>
</feature>
<evidence type="ECO:0000259" key="8">
    <source>
        <dbReference type="Pfam" id="PF25954"/>
    </source>
</evidence>
<sequence>MKKLVVSLQSAGLFAALCISTFPAFAQGLPASAGPYRLEVSSAPNPIPLGQAQIEVRVKTASGTPVEGAKVRVLTQMPGMAMGERTQNAAPVAGKSGVYRSSANFQMAGQWAINVEVDGPQGAGKASIPVSPGTNTLGAGTRKSALWGAALLAILLSIVALRRRENRARFASALKPGVIGAVLTLAALFFGARYAVSHFRRPGSMSVIEAQAMDMSVMKPPVGAVPVEVATVLSGQVRARVSYSGSVLAFNEAQIAPRVTGRIIAMPVYPGDRVTRGQLLVRLDSDELRAKENGARFARQSAAQDRLIAQDETDSARAAQNQARAEAERAAGMSEEGQAQIRLAQANARGAVAEIEAARRGVLAAQSEARAADAEKRIAQAEIGDAGAVLAQSRGEVENARALVVQAQQRLPQAQAEVTAARADLEFAKNKRDRSAFLLKEGAISREEFQADDAALTSAQSKLNAAGAKVREASGDTAAAQANVQQANAKVRSAQAKLGGTRAAIARSDAGIAAASEKVAQMRVAVETARAKASGSQAEIAAARARLSQSQSGVGIAAAQSQGAGASVSKARNQAARADAMANQAEAALSEATTVRGYTEIRAENDGVVTKRVMAPGSLVNPGQTLLEIQQISRLRFQASVAQSDLDAVRVGSPVSIRSATNPAKKLQTTVSAVFPAADAGSRTGIIEAIAPNPDNRFKPGESIVMDIATSQSSSGALKVPTESLVMSADAKTDAGGAQTIALGETASVWLMERATSDESKADSGAFQARLARVKTGASDGDFTEILGGIPDGAKVITRGYDDLKDGDAVVVAKFGADGPLELPAASQDAGTGKAMPGMKMPENSAPADSMAGMRMNAPDSTKNEGNHTTVKANPTKNEAISTKNEEIRVSVDGSGFTPPNFALKKGVKTRLTFTRTTDATCATEIVWPDFKIREKLPLNVPVTLEITPKTSGTSSFACGMNMLKGTAVIR</sequence>
<feature type="signal peptide" evidence="5">
    <location>
        <begin position="1"/>
        <end position="26"/>
    </location>
</feature>